<evidence type="ECO:0000256" key="2">
    <source>
        <dbReference type="ARBA" id="ARBA00005466"/>
    </source>
</evidence>
<evidence type="ECO:0000313" key="10">
    <source>
        <dbReference type="Proteomes" id="UP000297716"/>
    </source>
</evidence>
<dbReference type="GO" id="GO:0043386">
    <property type="term" value="P:mycotoxin biosynthetic process"/>
    <property type="evidence" value="ECO:0007669"/>
    <property type="project" value="InterPro"/>
</dbReference>
<dbReference type="Proteomes" id="UP000297716">
    <property type="component" value="Unassembled WGS sequence"/>
</dbReference>
<evidence type="ECO:0000256" key="7">
    <source>
        <dbReference type="SAM" id="Phobius"/>
    </source>
</evidence>
<dbReference type="PANTHER" id="PTHR42973:SF9">
    <property type="entry name" value="FAD-BINDING PCMH-TYPE DOMAIN-CONTAINING PROTEIN-RELATED"/>
    <property type="match status" value="1"/>
</dbReference>
<evidence type="ECO:0000256" key="6">
    <source>
        <dbReference type="ARBA" id="ARBA00035112"/>
    </source>
</evidence>
<dbReference type="GO" id="GO:0016491">
    <property type="term" value="F:oxidoreductase activity"/>
    <property type="evidence" value="ECO:0007669"/>
    <property type="project" value="UniProtKB-KW"/>
</dbReference>
<accession>A0A4Z0YPI6</accession>
<comment type="similarity">
    <text evidence="2">Belongs to the oxygen-dependent FAD-linked oxidoreductase family.</text>
</comment>
<comment type="caution">
    <text evidence="9">The sequence shown here is derived from an EMBL/GenBank/DDBJ whole genome shotgun (WGS) entry which is preliminary data.</text>
</comment>
<dbReference type="InterPro" id="IPR012951">
    <property type="entry name" value="BBE"/>
</dbReference>
<dbReference type="EMBL" id="SKBN01000220">
    <property type="protein sequence ID" value="TGJ80473.1"/>
    <property type="molecule type" value="Genomic_DNA"/>
</dbReference>
<comment type="similarity">
    <text evidence="6">Belongs to the ustYa family.</text>
</comment>
<keyword evidence="7" id="KW-0812">Transmembrane</keyword>
<organism evidence="9 10">
    <name type="scientific">Xylaria hypoxylon</name>
    <dbReference type="NCBI Taxonomy" id="37992"/>
    <lineage>
        <taxon>Eukaryota</taxon>
        <taxon>Fungi</taxon>
        <taxon>Dikarya</taxon>
        <taxon>Ascomycota</taxon>
        <taxon>Pezizomycotina</taxon>
        <taxon>Sordariomycetes</taxon>
        <taxon>Xylariomycetidae</taxon>
        <taxon>Xylariales</taxon>
        <taxon>Xylariaceae</taxon>
        <taxon>Xylaria</taxon>
    </lineage>
</organism>
<keyword evidence="5" id="KW-0560">Oxidoreductase</keyword>
<dbReference type="InterPro" id="IPR021765">
    <property type="entry name" value="UstYa-like"/>
</dbReference>
<dbReference type="STRING" id="37992.A0A4Z0YPI6"/>
<feature type="domain" description="FAD-binding PCMH-type" evidence="8">
    <location>
        <begin position="361"/>
        <end position="532"/>
    </location>
</feature>
<keyword evidence="7" id="KW-0472">Membrane</keyword>
<dbReference type="PROSITE" id="PS51387">
    <property type="entry name" value="FAD_PCMH"/>
    <property type="match status" value="1"/>
</dbReference>
<keyword evidence="10" id="KW-1185">Reference proteome</keyword>
<evidence type="ECO:0000256" key="4">
    <source>
        <dbReference type="ARBA" id="ARBA00022827"/>
    </source>
</evidence>
<dbReference type="SUPFAM" id="SSF56176">
    <property type="entry name" value="FAD-binding/transporter-associated domain-like"/>
    <property type="match status" value="1"/>
</dbReference>
<dbReference type="Pfam" id="PF11807">
    <property type="entry name" value="UstYa"/>
    <property type="match status" value="1"/>
</dbReference>
<dbReference type="GO" id="GO:0071949">
    <property type="term" value="F:FAD binding"/>
    <property type="evidence" value="ECO:0007669"/>
    <property type="project" value="InterPro"/>
</dbReference>
<proteinExistence type="inferred from homology"/>
<name>A0A4Z0YPI6_9PEZI</name>
<dbReference type="InterPro" id="IPR006094">
    <property type="entry name" value="Oxid_FAD_bind_N"/>
</dbReference>
<dbReference type="Gene3D" id="3.40.462.20">
    <property type="match status" value="1"/>
</dbReference>
<dbReference type="InterPro" id="IPR036318">
    <property type="entry name" value="FAD-bd_PCMH-like_sf"/>
</dbReference>
<dbReference type="Gene3D" id="3.30.465.10">
    <property type="match status" value="1"/>
</dbReference>
<dbReference type="InterPro" id="IPR016169">
    <property type="entry name" value="FAD-bd_PCMH_sub2"/>
</dbReference>
<dbReference type="Pfam" id="PF08031">
    <property type="entry name" value="BBE"/>
    <property type="match status" value="1"/>
</dbReference>
<evidence type="ECO:0000313" key="9">
    <source>
        <dbReference type="EMBL" id="TGJ80473.1"/>
    </source>
</evidence>
<dbReference type="InterPro" id="IPR050416">
    <property type="entry name" value="FAD-linked_Oxidoreductase"/>
</dbReference>
<keyword evidence="3" id="KW-0285">Flavoprotein</keyword>
<evidence type="ECO:0000256" key="3">
    <source>
        <dbReference type="ARBA" id="ARBA00022630"/>
    </source>
</evidence>
<dbReference type="AlphaFoldDB" id="A0A4Z0YPI6"/>
<dbReference type="InterPro" id="IPR016166">
    <property type="entry name" value="FAD-bd_PCMH"/>
</dbReference>
<evidence type="ECO:0000256" key="5">
    <source>
        <dbReference type="ARBA" id="ARBA00023002"/>
    </source>
</evidence>
<feature type="transmembrane region" description="Helical" evidence="7">
    <location>
        <begin position="38"/>
        <end position="61"/>
    </location>
</feature>
<dbReference type="PANTHER" id="PTHR42973">
    <property type="entry name" value="BINDING OXIDOREDUCTASE, PUTATIVE (AFU_ORTHOLOGUE AFUA_1G17690)-RELATED"/>
    <property type="match status" value="1"/>
</dbReference>
<sequence>MMEYIQTKTAYHQLAKDEEDQSSLPVKDQTRLLPSKKLTYLAIVVCFILTVTGSFVAGTFFSSGRGSRGEGSATTAPRIPVPQIDGKFVYSSAFSKEPPQDEGAGDKSEPVWDALIPNGLGYFRDHKLAPKISIPTVFHQLHCLYVIRRAYYSHSAELQGFDFGKNRTIHAAHCFDYLQQSITCAADSTVEPGEDDPNGFLGSGFPRQCRDFEAVKEYVEKWRVFNATGFLAAGLHHGQAHWILGRFGAKLFLLENDELQDTCLHRIKAHPLGSNGSHSSATMMLFSSSAVSAFSLLTLLSPVPVLATDLTAIVAGNASRLASGLAGEFAGLRPLLSAQATVSLRGDCKFDNLTSRWREWHSPNVAAVVQVATESDVQQVVRFASKYNIPFVARAGGHGATDSLANAQNSIQVDFRKMNQVKLTKSGKTATIAGGATVKQVIDGLEAVGKRAVTGICECVGLTAPILGGGHGWLQGQYGLAADQVVSARLVLSSGDLITVSAKSNPDLFWALKGAGHNFGLVTQWEYTVHDVKPTQWSYEIFIYSQDKLEALYELANTMLKDQPAEATHWGYIVKVAEIDADHPILWFGIIYDGPTETARAYAKPLHDIGPMIVQAGEGNLHDLAALTFQDLNGAGCAYGLTSLRFPIGLKSYNVAAVRKVYDHIDETFQKVPEVAGSFFLLEGYSTQAVQAISSASTAFPHRDDEILVTSYVQYKPNSTIDPIAEQFGKELRGFLLDASDDPKHLRAYVNYANGDEPLEAVYGWDKWRLQKLKQLKKQWDPKNKMKYYVPFV</sequence>
<reference evidence="9 10" key="1">
    <citation type="submission" date="2019-03" db="EMBL/GenBank/DDBJ databases">
        <title>Draft genome sequence of Xylaria hypoxylon DSM 108379, a ubiquitous saprotrophic-parasitic fungi on hardwood.</title>
        <authorList>
            <person name="Buettner E."/>
            <person name="Leonhardt S."/>
            <person name="Gebauer A.M."/>
            <person name="Liers C."/>
            <person name="Hofrichter M."/>
            <person name="Kellner H."/>
        </authorList>
    </citation>
    <scope>NUCLEOTIDE SEQUENCE [LARGE SCALE GENOMIC DNA]</scope>
    <source>
        <strain evidence="9 10">DSM 108379</strain>
    </source>
</reference>
<evidence type="ECO:0000256" key="1">
    <source>
        <dbReference type="ARBA" id="ARBA00001974"/>
    </source>
</evidence>
<dbReference type="OrthoDB" id="9996127at2759"/>
<keyword evidence="4" id="KW-0274">FAD</keyword>
<gene>
    <name evidence="9" type="ORF">E0Z10_g8299</name>
</gene>
<comment type="cofactor">
    <cofactor evidence="1">
        <name>FAD</name>
        <dbReference type="ChEBI" id="CHEBI:57692"/>
    </cofactor>
</comment>
<protein>
    <recommendedName>
        <fullName evidence="8">FAD-binding PCMH-type domain-containing protein</fullName>
    </recommendedName>
</protein>
<keyword evidence="7" id="KW-1133">Transmembrane helix</keyword>
<dbReference type="Pfam" id="PF01565">
    <property type="entry name" value="FAD_binding_4"/>
    <property type="match status" value="1"/>
</dbReference>
<evidence type="ECO:0000259" key="8">
    <source>
        <dbReference type="PROSITE" id="PS51387"/>
    </source>
</evidence>